<dbReference type="InterPro" id="IPR006483">
    <property type="entry name" value="CRISPR-assoc_Cas3_HD"/>
</dbReference>
<dbReference type="InterPro" id="IPR001650">
    <property type="entry name" value="Helicase_C-like"/>
</dbReference>
<dbReference type="InterPro" id="IPR038257">
    <property type="entry name" value="CRISPR-assoc_Cas3_HD_sf"/>
</dbReference>
<evidence type="ECO:0000259" key="11">
    <source>
        <dbReference type="PROSITE" id="PS51192"/>
    </source>
</evidence>
<evidence type="ECO:0000256" key="8">
    <source>
        <dbReference type="ARBA" id="ARBA00022840"/>
    </source>
</evidence>
<sequence>MEEKLRKLWAKSDGTTIREHTDKLLENLKKLKEEYGDIIEERIPDSMRGIFWQTLELACEYHDYGKVHYHFQRKLGNKNVKPPKGNLPEVRHNLLSPAFLPEDKNPVVRKLAALAIIHHHKHDAGKEEVEKVREVLEKEFGKELNYKNLIKYREDEILKKLAKDKNLEEESVRKFYIMLKGCLLRIDHASSNRYSPYVETYRKKEPEGKVREFLQGKGSDFNDLQRFVLENREDNLLVCASTGYGKTEAGFIFLKDKGFFTLPVRVSANAIYERAKGVFGEELVGLLHSSSLLEMALSEDEANIYWENIVLDHHLTSNFAKPIIVSTPDQIVPFVFKYPGYEKIASLLAYSRVVFDEPQLFEPHTMGFLVKGIEKITHLGGKVMVMSATLPPFVEEDLSFLDFKRGKFLTEKVRHNLKVVRRSIKDFTEDIRRLAEEGKVLVVVNTVKRAIELKEILPEAQLLHSQFILKDRKEKEKQIKDFFDNADRGVWITTQLAEVSLDLDADFLVTELSTVDSLLQRMGRVNRRGEKPVDNPNVFILTEECSGIGSVYREAIHEETKKFLEMDQ</sequence>
<feature type="domain" description="HD Cas3-type" evidence="13">
    <location>
        <begin position="10"/>
        <end position="189"/>
    </location>
</feature>
<evidence type="ECO:0000256" key="7">
    <source>
        <dbReference type="ARBA" id="ARBA00022806"/>
    </source>
</evidence>
<dbReference type="Pfam" id="PF22590">
    <property type="entry name" value="Cas3-like_C_2"/>
    <property type="match status" value="1"/>
</dbReference>
<protein>
    <submittedName>
        <fullName evidence="14">CRISPR-associated helicase Cas3</fullName>
    </submittedName>
</protein>
<dbReference type="Proteomes" id="UP000002043">
    <property type="component" value="Chromosome"/>
</dbReference>
<keyword evidence="15" id="KW-1185">Reference proteome</keyword>
<dbReference type="GO" id="GO:0005524">
    <property type="term" value="F:ATP binding"/>
    <property type="evidence" value="ECO:0007669"/>
    <property type="project" value="UniProtKB-KW"/>
</dbReference>
<reference evidence="15" key="1">
    <citation type="journal article" date="2010" name="Stand. Genomic Sci.">
        <title>Complete genome sequence of Thermocrinis albus type strain (HI 11/12T).</title>
        <authorList>
            <person name="Wirth R."/>
            <person name="Sikorski J."/>
            <person name="Brambilla E."/>
            <person name="Misra M."/>
            <person name="Lapidus A."/>
            <person name="Copeland A."/>
            <person name="Nolan M."/>
            <person name="Lucas S."/>
            <person name="Chen F."/>
            <person name="Tice H."/>
            <person name="Cheng J.F."/>
            <person name="Han C."/>
            <person name="Detter J.C."/>
            <person name="Tapia R."/>
            <person name="Bruce D."/>
            <person name="Goodwin L."/>
            <person name="Pitluck S."/>
            <person name="Pati A."/>
            <person name="Anderson I."/>
            <person name="Ivanova N."/>
            <person name="Mavromatis K."/>
            <person name="Mikhailova N."/>
            <person name="Chen A."/>
            <person name="Palaniappan K."/>
            <person name="Bilek Y."/>
            <person name="Hader T."/>
            <person name="Land M."/>
            <person name="Hauser L."/>
            <person name="Chang Y.J."/>
            <person name="Jeffries C.D."/>
            <person name="Tindall B.J."/>
            <person name="Rohde M."/>
            <person name="Goker M."/>
            <person name="Bristow J."/>
            <person name="Eisen J.A."/>
            <person name="Markowitz V."/>
            <person name="Hugenholtz P."/>
            <person name="Kyrpides N.C."/>
            <person name="Klenk H.P."/>
        </authorList>
    </citation>
    <scope>NUCLEOTIDE SEQUENCE [LARGE SCALE GENOMIC DNA]</scope>
    <source>
        <strain evidence="15">DSM 14484 / JCM 11386 / HI 11/12</strain>
    </source>
</reference>
<keyword evidence="9" id="KW-0051">Antiviral defense</keyword>
<dbReference type="AlphaFoldDB" id="D3SNB7"/>
<name>D3SNB7_THEAH</name>
<keyword evidence="3" id="KW-0540">Nuclease</keyword>
<dbReference type="GO" id="GO:0004518">
    <property type="term" value="F:nuclease activity"/>
    <property type="evidence" value="ECO:0007669"/>
    <property type="project" value="UniProtKB-KW"/>
</dbReference>
<feature type="domain" description="Helicase C-terminal" evidence="12">
    <location>
        <begin position="426"/>
        <end position="568"/>
    </location>
</feature>
<dbReference type="NCBIfam" id="TIGR01596">
    <property type="entry name" value="cas3_HD"/>
    <property type="match status" value="1"/>
</dbReference>
<dbReference type="InterPro" id="IPR011545">
    <property type="entry name" value="DEAD/DEAH_box_helicase_dom"/>
</dbReference>
<evidence type="ECO:0000256" key="5">
    <source>
        <dbReference type="ARBA" id="ARBA00022741"/>
    </source>
</evidence>
<dbReference type="eggNOG" id="COG1203">
    <property type="taxonomic scope" value="Bacteria"/>
</dbReference>
<evidence type="ECO:0000256" key="2">
    <source>
        <dbReference type="ARBA" id="ARBA00009046"/>
    </source>
</evidence>
<evidence type="ECO:0000256" key="1">
    <source>
        <dbReference type="ARBA" id="ARBA00006847"/>
    </source>
</evidence>
<keyword evidence="6" id="KW-0378">Hydrolase</keyword>
<dbReference type="Gene3D" id="1.10.3210.30">
    <property type="match status" value="1"/>
</dbReference>
<dbReference type="Gene3D" id="3.40.50.300">
    <property type="entry name" value="P-loop containing nucleotide triphosphate hydrolases"/>
    <property type="match status" value="2"/>
</dbReference>
<dbReference type="InterPro" id="IPR054712">
    <property type="entry name" value="Cas3-like_dom"/>
</dbReference>
<dbReference type="SMART" id="SM00487">
    <property type="entry name" value="DEXDc"/>
    <property type="match status" value="1"/>
</dbReference>
<dbReference type="InterPro" id="IPR050079">
    <property type="entry name" value="DEAD_box_RNA_helicase"/>
</dbReference>
<dbReference type="NCBIfam" id="TIGR01587">
    <property type="entry name" value="cas3_core"/>
    <property type="match status" value="1"/>
</dbReference>
<keyword evidence="7" id="KW-0347">Helicase</keyword>
<dbReference type="InterPro" id="IPR027417">
    <property type="entry name" value="P-loop_NTPase"/>
</dbReference>
<dbReference type="InterPro" id="IPR014001">
    <property type="entry name" value="Helicase_ATP-bd"/>
</dbReference>
<accession>D3SNB7</accession>
<evidence type="ECO:0000259" key="12">
    <source>
        <dbReference type="PROSITE" id="PS51194"/>
    </source>
</evidence>
<dbReference type="STRING" id="638303.Thal_0016"/>
<evidence type="ECO:0000256" key="6">
    <source>
        <dbReference type="ARBA" id="ARBA00022801"/>
    </source>
</evidence>
<dbReference type="GO" id="GO:0046872">
    <property type="term" value="F:metal ion binding"/>
    <property type="evidence" value="ECO:0007669"/>
    <property type="project" value="UniProtKB-KW"/>
</dbReference>
<dbReference type="PROSITE" id="PS51194">
    <property type="entry name" value="HELICASE_CTER"/>
    <property type="match status" value="1"/>
</dbReference>
<evidence type="ECO:0000256" key="10">
    <source>
        <dbReference type="ARBA" id="ARBA00038437"/>
    </source>
</evidence>
<dbReference type="EMBL" id="CP001931">
    <property type="protein sequence ID" value="ADC88654.1"/>
    <property type="molecule type" value="Genomic_DNA"/>
</dbReference>
<keyword evidence="5" id="KW-0547">Nucleotide-binding</keyword>
<dbReference type="PANTHER" id="PTHR47959">
    <property type="entry name" value="ATP-DEPENDENT RNA HELICASE RHLE-RELATED"/>
    <property type="match status" value="1"/>
</dbReference>
<dbReference type="KEGG" id="tal:Thal_0016"/>
<dbReference type="InterPro" id="IPR006474">
    <property type="entry name" value="Helicase_Cas3_CRISPR-ass_core"/>
</dbReference>
<keyword evidence="4" id="KW-0479">Metal-binding</keyword>
<dbReference type="SUPFAM" id="SSF52540">
    <property type="entry name" value="P-loop containing nucleoside triphosphate hydrolases"/>
    <property type="match status" value="1"/>
</dbReference>
<dbReference type="PROSITE" id="PS51192">
    <property type="entry name" value="HELICASE_ATP_BIND_1"/>
    <property type="match status" value="1"/>
</dbReference>
<evidence type="ECO:0000313" key="15">
    <source>
        <dbReference type="Proteomes" id="UP000002043"/>
    </source>
</evidence>
<dbReference type="GO" id="GO:0003724">
    <property type="term" value="F:RNA helicase activity"/>
    <property type="evidence" value="ECO:0007669"/>
    <property type="project" value="TreeGrafter"/>
</dbReference>
<keyword evidence="8" id="KW-0067">ATP-binding</keyword>
<dbReference type="HOGENOM" id="CLU_009347_1_0_0"/>
<dbReference type="GO" id="GO:0016787">
    <property type="term" value="F:hydrolase activity"/>
    <property type="evidence" value="ECO:0007669"/>
    <property type="project" value="UniProtKB-KW"/>
</dbReference>
<dbReference type="GO" id="GO:0051607">
    <property type="term" value="P:defense response to virus"/>
    <property type="evidence" value="ECO:0007669"/>
    <property type="project" value="UniProtKB-KW"/>
</dbReference>
<evidence type="ECO:0000256" key="3">
    <source>
        <dbReference type="ARBA" id="ARBA00022722"/>
    </source>
</evidence>
<dbReference type="Pfam" id="PF00270">
    <property type="entry name" value="DEAD"/>
    <property type="match status" value="1"/>
</dbReference>
<dbReference type="CDD" id="cd09641">
    <property type="entry name" value="Cas3''_I"/>
    <property type="match status" value="1"/>
</dbReference>
<evidence type="ECO:0000256" key="9">
    <source>
        <dbReference type="ARBA" id="ARBA00023118"/>
    </source>
</evidence>
<evidence type="ECO:0000259" key="13">
    <source>
        <dbReference type="PROSITE" id="PS51643"/>
    </source>
</evidence>
<dbReference type="GO" id="GO:0005829">
    <property type="term" value="C:cytosol"/>
    <property type="evidence" value="ECO:0007669"/>
    <property type="project" value="TreeGrafter"/>
</dbReference>
<dbReference type="GO" id="GO:0003676">
    <property type="term" value="F:nucleic acid binding"/>
    <property type="evidence" value="ECO:0007669"/>
    <property type="project" value="InterPro"/>
</dbReference>
<dbReference type="PROSITE" id="PS51643">
    <property type="entry name" value="HD_CAS3"/>
    <property type="match status" value="1"/>
</dbReference>
<proteinExistence type="inferred from homology"/>
<dbReference type="SMART" id="SM00490">
    <property type="entry name" value="HELICc"/>
    <property type="match status" value="1"/>
</dbReference>
<dbReference type="RefSeq" id="WP_012991061.1">
    <property type="nucleotide sequence ID" value="NC_013894.1"/>
</dbReference>
<dbReference type="OrthoDB" id="9810236at2"/>
<organism evidence="14 15">
    <name type="scientific">Thermocrinis albus (strain DSM 14484 / JCM 11386 / HI 11/12)</name>
    <dbReference type="NCBI Taxonomy" id="638303"/>
    <lineage>
        <taxon>Bacteria</taxon>
        <taxon>Pseudomonadati</taxon>
        <taxon>Aquificota</taxon>
        <taxon>Aquificia</taxon>
        <taxon>Aquificales</taxon>
        <taxon>Aquificaceae</taxon>
        <taxon>Thermocrinis</taxon>
    </lineage>
</organism>
<evidence type="ECO:0000313" key="14">
    <source>
        <dbReference type="EMBL" id="ADC88654.1"/>
    </source>
</evidence>
<gene>
    <name evidence="14" type="ordered locus">Thal_0016</name>
</gene>
<feature type="domain" description="Helicase ATP-binding" evidence="11">
    <location>
        <begin position="227"/>
        <end position="408"/>
    </location>
</feature>
<comment type="similarity">
    <text evidence="10">Belongs to the DEAD box helicase family.</text>
</comment>
<comment type="similarity">
    <text evidence="1">In the N-terminal section; belongs to the CRISPR-associated nuclease Cas3-HD family.</text>
</comment>
<dbReference type="PANTHER" id="PTHR47959:SF16">
    <property type="entry name" value="CRISPR-ASSOCIATED NUCLEASE_HELICASE CAS3-RELATED"/>
    <property type="match status" value="1"/>
</dbReference>
<evidence type="ECO:0000256" key="4">
    <source>
        <dbReference type="ARBA" id="ARBA00022723"/>
    </source>
</evidence>
<comment type="similarity">
    <text evidence="2">In the central section; belongs to the CRISPR-associated helicase Cas3 family.</text>
</comment>